<sequence length="175" mass="19801">MTEKNCQIRSMTNADLEQVLAWRNEPDIRRYMLTQHEISLTEHRQWYERNSQDPTRRLLIVEEDGMALGFVHFSGVAPGGIADWGFYAAPGAAKGSGHKLGVTVLNFAFGTLGLHKVCGQALDFNEASIRFHRKLGFQQEGVLRQQHKGADGYHDLICFGLLREEWNSRTEVNNG</sequence>
<dbReference type="NCBIfam" id="TIGR03585">
    <property type="entry name" value="PseH"/>
    <property type="match status" value="1"/>
</dbReference>
<dbReference type="PROSITE" id="PS51186">
    <property type="entry name" value="GNAT"/>
    <property type="match status" value="1"/>
</dbReference>
<dbReference type="RefSeq" id="WP_212785879.1">
    <property type="nucleotide sequence ID" value="NZ_AP019536.1"/>
</dbReference>
<proteinExistence type="predicted"/>
<evidence type="ECO:0000313" key="3">
    <source>
        <dbReference type="Proteomes" id="UP001319121"/>
    </source>
</evidence>
<dbReference type="Proteomes" id="UP001319121">
    <property type="component" value="Chromosome"/>
</dbReference>
<protein>
    <submittedName>
        <fullName evidence="2">UDP-4-amino-4, 6-dideoxy-N-acetyl-beta-L-altrosami ne N-acetyltransferase</fullName>
    </submittedName>
</protein>
<reference evidence="2 3" key="1">
    <citation type="submission" date="2019-03" db="EMBL/GenBank/DDBJ databases">
        <title>Complete genome sequence of Ferrigenium kumadai strain An22, a microaerophilic iron-oxidizing bacterium isolated from a paddy field soil.</title>
        <authorList>
            <person name="Watanabe T."/>
            <person name="Asakawa S."/>
        </authorList>
    </citation>
    <scope>NUCLEOTIDE SEQUENCE [LARGE SCALE GENOMIC DNA]</scope>
    <source>
        <strain evidence="2 3">An22</strain>
    </source>
</reference>
<dbReference type="AlphaFoldDB" id="A0AAN1W0P1"/>
<dbReference type="Gene3D" id="3.40.630.30">
    <property type="match status" value="1"/>
</dbReference>
<accession>A0AAN1W0P1</accession>
<feature type="domain" description="N-acetyltransferase" evidence="1">
    <location>
        <begin position="6"/>
        <end position="164"/>
    </location>
</feature>
<organism evidence="2 3">
    <name type="scientific">Ferrigenium kumadai</name>
    <dbReference type="NCBI Taxonomy" id="1682490"/>
    <lineage>
        <taxon>Bacteria</taxon>
        <taxon>Pseudomonadati</taxon>
        <taxon>Pseudomonadota</taxon>
        <taxon>Betaproteobacteria</taxon>
        <taxon>Nitrosomonadales</taxon>
        <taxon>Gallionellaceae</taxon>
        <taxon>Ferrigenium</taxon>
    </lineage>
</organism>
<dbReference type="Pfam" id="PF13302">
    <property type="entry name" value="Acetyltransf_3"/>
    <property type="match status" value="1"/>
</dbReference>
<dbReference type="GO" id="GO:0016747">
    <property type="term" value="F:acyltransferase activity, transferring groups other than amino-acyl groups"/>
    <property type="evidence" value="ECO:0007669"/>
    <property type="project" value="InterPro"/>
</dbReference>
<name>A0AAN1W0P1_9PROT</name>
<dbReference type="InterPro" id="IPR000182">
    <property type="entry name" value="GNAT_dom"/>
</dbReference>
<gene>
    <name evidence="2" type="ORF">FGKAn22_23470</name>
</gene>
<dbReference type="InterPro" id="IPR020036">
    <property type="entry name" value="PseH"/>
</dbReference>
<dbReference type="PANTHER" id="PTHR43415">
    <property type="entry name" value="SPERMIDINE N(1)-ACETYLTRANSFERASE"/>
    <property type="match status" value="1"/>
</dbReference>
<dbReference type="PANTHER" id="PTHR43415:SF3">
    <property type="entry name" value="GNAT-FAMILY ACETYLTRANSFERASE"/>
    <property type="match status" value="1"/>
</dbReference>
<dbReference type="EMBL" id="AP019536">
    <property type="protein sequence ID" value="BBJ00655.1"/>
    <property type="molecule type" value="Genomic_DNA"/>
</dbReference>
<evidence type="ECO:0000313" key="2">
    <source>
        <dbReference type="EMBL" id="BBJ00655.1"/>
    </source>
</evidence>
<evidence type="ECO:0000259" key="1">
    <source>
        <dbReference type="PROSITE" id="PS51186"/>
    </source>
</evidence>
<dbReference type="SUPFAM" id="SSF55729">
    <property type="entry name" value="Acyl-CoA N-acyltransferases (Nat)"/>
    <property type="match status" value="1"/>
</dbReference>
<dbReference type="InterPro" id="IPR016181">
    <property type="entry name" value="Acyl_CoA_acyltransferase"/>
</dbReference>
<dbReference type="KEGG" id="fku:FGKAn22_23470"/>
<keyword evidence="3" id="KW-1185">Reference proteome</keyword>